<organism evidence="8 9">
    <name type="scientific">Mucilaginibacter gracilis</name>
    <dbReference type="NCBI Taxonomy" id="423350"/>
    <lineage>
        <taxon>Bacteria</taxon>
        <taxon>Pseudomonadati</taxon>
        <taxon>Bacteroidota</taxon>
        <taxon>Sphingobacteriia</taxon>
        <taxon>Sphingobacteriales</taxon>
        <taxon>Sphingobacteriaceae</taxon>
        <taxon>Mucilaginibacter</taxon>
    </lineage>
</organism>
<dbReference type="InterPro" id="IPR013762">
    <property type="entry name" value="Integrase-like_cat_sf"/>
</dbReference>
<sequence length="423" mass="48825">MATAKIITWSRPNKDGQYPIGIKIYNNGKTSYIFEGHTVPSRDAWNAKKQEVRKAVPNAARLTNYLTKKLTEVRDQALEMDTNKENPSPQRIKKVFQNELENTEAGRKRLMFADIAGQYLQDALDSGDLDVYRSEKSRIKRFLEFSDGGQIPFSEITVEYLRRYVIFLKKDKNRNGNENTPRKPLSNRTIMNHLLGVRTLWNRAITAKMASRDDYPFGAGKISIKFPESPKIGPDFDELEKLEKIELTKRRLHHARNICLVSYYFAGMRITDTLLMKWTDFQNGRFHYTMSKNGEPGSLKIPEKAMAIINQYKDDKPAHDLVFPDLKRLESLLDRTNLRRAVNSSEGRINKAIKEVMGMIGSTKNTSPHKFRHAFAQRAEEKDVHPKVLQKLYRHESILTTMKYQSNFSHRKADEALDAVLGL</sequence>
<evidence type="ECO:0000313" key="9">
    <source>
        <dbReference type="Proteomes" id="UP000268007"/>
    </source>
</evidence>
<keyword evidence="9" id="KW-1185">Reference proteome</keyword>
<keyword evidence="4" id="KW-0233">DNA recombination</keyword>
<dbReference type="Gene3D" id="1.10.443.10">
    <property type="entry name" value="Intergrase catalytic core"/>
    <property type="match status" value="1"/>
</dbReference>
<dbReference type="PANTHER" id="PTHR30349">
    <property type="entry name" value="PHAGE INTEGRASE-RELATED"/>
    <property type="match status" value="1"/>
</dbReference>
<evidence type="ECO:0000256" key="5">
    <source>
        <dbReference type="PROSITE-ProRule" id="PRU01248"/>
    </source>
</evidence>
<dbReference type="PROSITE" id="PS51898">
    <property type="entry name" value="TYR_RECOMBINASE"/>
    <property type="match status" value="1"/>
</dbReference>
<dbReference type="SUPFAM" id="SSF56349">
    <property type="entry name" value="DNA breaking-rejoining enzymes"/>
    <property type="match status" value="1"/>
</dbReference>
<evidence type="ECO:0000259" key="6">
    <source>
        <dbReference type="PROSITE" id="PS51898"/>
    </source>
</evidence>
<evidence type="ECO:0000256" key="4">
    <source>
        <dbReference type="ARBA" id="ARBA00023172"/>
    </source>
</evidence>
<evidence type="ECO:0000256" key="2">
    <source>
        <dbReference type="ARBA" id="ARBA00022908"/>
    </source>
</evidence>
<keyword evidence="3 5" id="KW-0238">DNA-binding</keyword>
<comment type="caution">
    <text evidence="8">The sequence shown here is derived from an EMBL/GenBank/DDBJ whole genome shotgun (WGS) entry which is preliminary data.</text>
</comment>
<reference evidence="8 9" key="1">
    <citation type="submission" date="2018-10" db="EMBL/GenBank/DDBJ databases">
        <title>Genomic Encyclopedia of Archaeal and Bacterial Type Strains, Phase II (KMG-II): from individual species to whole genera.</title>
        <authorList>
            <person name="Goeker M."/>
        </authorList>
    </citation>
    <scope>NUCLEOTIDE SEQUENCE [LARGE SCALE GENOMIC DNA]</scope>
    <source>
        <strain evidence="8 9">DSM 18602</strain>
    </source>
</reference>
<accession>A0A495J0A6</accession>
<dbReference type="OrthoDB" id="1094492at2"/>
<dbReference type="Pfam" id="PF17293">
    <property type="entry name" value="Arm-DNA-bind_5"/>
    <property type="match status" value="1"/>
</dbReference>
<name>A0A495J0A6_9SPHI</name>
<dbReference type="Proteomes" id="UP000268007">
    <property type="component" value="Unassembled WGS sequence"/>
</dbReference>
<feature type="domain" description="Core-binding (CB)" evidence="7">
    <location>
        <begin position="110"/>
        <end position="205"/>
    </location>
</feature>
<dbReference type="RefSeq" id="WP_121197692.1">
    <property type="nucleotide sequence ID" value="NZ_RBKU01000001.1"/>
</dbReference>
<feature type="domain" description="Tyr recombinase" evidence="6">
    <location>
        <begin position="227"/>
        <end position="418"/>
    </location>
</feature>
<evidence type="ECO:0000256" key="1">
    <source>
        <dbReference type="ARBA" id="ARBA00008857"/>
    </source>
</evidence>
<evidence type="ECO:0000313" key="8">
    <source>
        <dbReference type="EMBL" id="RKR82061.1"/>
    </source>
</evidence>
<dbReference type="InterPro" id="IPR010998">
    <property type="entry name" value="Integrase_recombinase_N"/>
</dbReference>
<dbReference type="InterPro" id="IPR044068">
    <property type="entry name" value="CB"/>
</dbReference>
<dbReference type="Pfam" id="PF13102">
    <property type="entry name" value="Phage_int_SAM_5"/>
    <property type="match status" value="1"/>
</dbReference>
<dbReference type="AlphaFoldDB" id="A0A495J0A6"/>
<comment type="similarity">
    <text evidence="1">Belongs to the 'phage' integrase family.</text>
</comment>
<dbReference type="Pfam" id="PF00589">
    <property type="entry name" value="Phage_integrase"/>
    <property type="match status" value="1"/>
</dbReference>
<proteinExistence type="inferred from homology"/>
<dbReference type="GO" id="GO:0015074">
    <property type="term" value="P:DNA integration"/>
    <property type="evidence" value="ECO:0007669"/>
    <property type="project" value="UniProtKB-KW"/>
</dbReference>
<gene>
    <name evidence="8" type="ORF">BDD43_2228</name>
</gene>
<dbReference type="InterPro" id="IPR011010">
    <property type="entry name" value="DNA_brk_join_enz"/>
</dbReference>
<keyword evidence="2" id="KW-0229">DNA integration</keyword>
<dbReference type="Gene3D" id="1.10.150.130">
    <property type="match status" value="1"/>
</dbReference>
<dbReference type="InterPro" id="IPR035386">
    <property type="entry name" value="Arm-DNA-bind_5"/>
</dbReference>
<evidence type="ECO:0000259" key="7">
    <source>
        <dbReference type="PROSITE" id="PS51900"/>
    </source>
</evidence>
<evidence type="ECO:0000256" key="3">
    <source>
        <dbReference type="ARBA" id="ARBA00023125"/>
    </source>
</evidence>
<dbReference type="PANTHER" id="PTHR30349:SF64">
    <property type="entry name" value="PROPHAGE INTEGRASE INTD-RELATED"/>
    <property type="match status" value="1"/>
</dbReference>
<dbReference type="GO" id="GO:0003677">
    <property type="term" value="F:DNA binding"/>
    <property type="evidence" value="ECO:0007669"/>
    <property type="project" value="UniProtKB-UniRule"/>
</dbReference>
<dbReference type="PROSITE" id="PS51900">
    <property type="entry name" value="CB"/>
    <property type="match status" value="1"/>
</dbReference>
<dbReference type="InterPro" id="IPR050090">
    <property type="entry name" value="Tyrosine_recombinase_XerCD"/>
</dbReference>
<dbReference type="InterPro" id="IPR002104">
    <property type="entry name" value="Integrase_catalytic"/>
</dbReference>
<protein>
    <submittedName>
        <fullName evidence="8">Site-specific recombinase XerD</fullName>
    </submittedName>
</protein>
<dbReference type="GO" id="GO:0006310">
    <property type="term" value="P:DNA recombination"/>
    <property type="evidence" value="ECO:0007669"/>
    <property type="project" value="UniProtKB-KW"/>
</dbReference>
<dbReference type="InterPro" id="IPR025269">
    <property type="entry name" value="SAM-like_dom"/>
</dbReference>
<dbReference type="EMBL" id="RBKU01000001">
    <property type="protein sequence ID" value="RKR82061.1"/>
    <property type="molecule type" value="Genomic_DNA"/>
</dbReference>